<accession>A0A5E8UWY4</accession>
<comment type="caution">
    <text evidence="2">The sequence shown here is derived from an EMBL/GenBank/DDBJ whole genome shotgun (WGS) entry which is preliminary data.</text>
</comment>
<dbReference type="EMBL" id="ACCU02000005">
    <property type="protein sequence ID" value="RMX61764.1"/>
    <property type="molecule type" value="Genomic_DNA"/>
</dbReference>
<reference evidence="2 3" key="1">
    <citation type="submission" date="2008-01" db="EMBL/GenBank/DDBJ databases">
        <authorList>
            <person name="Wagner-Dobler I."/>
            <person name="Ferriera S."/>
            <person name="Johnson J."/>
            <person name="Kravitz S."/>
            <person name="Beeson K."/>
            <person name="Sutton G."/>
            <person name="Rogers Y.-H."/>
            <person name="Friedman R."/>
            <person name="Frazier M."/>
            <person name="Venter J.C."/>
        </authorList>
    </citation>
    <scope>NUCLEOTIDE SEQUENCE [LARGE SCALE GENOMIC DNA]</scope>
    <source>
        <strain evidence="3">DSM 17067 / NCIMB 14079 / DFL-11</strain>
        <plasmid evidence="3">pladfl_1</plasmid>
    </source>
</reference>
<geneLocation type="plasmid" evidence="3">
    <name>pladfl_1</name>
</geneLocation>
<evidence type="ECO:0000256" key="1">
    <source>
        <dbReference type="SAM" id="MobiDB-lite"/>
    </source>
</evidence>
<name>A0A5E8UWY4_ROSAD</name>
<reference evidence="2 3" key="2">
    <citation type="submission" date="2013-04" db="EMBL/GenBank/DDBJ databases">
        <authorList>
            <person name="Fiebig A."/>
            <person name="Pradella S."/>
            <person name="Wagner-Doebler I."/>
        </authorList>
    </citation>
    <scope>NUCLEOTIDE SEQUENCE [LARGE SCALE GENOMIC DNA]</scope>
    <source>
        <strain evidence="3">DSM 17067 / NCIMB 14079 / DFL-11</strain>
        <plasmid evidence="3">pladfl_1</plasmid>
    </source>
</reference>
<gene>
    <name evidence="2" type="ORF">SADFL11_00050700</name>
</gene>
<evidence type="ECO:0000313" key="3">
    <source>
        <dbReference type="Proteomes" id="UP000004703"/>
    </source>
</evidence>
<keyword evidence="2" id="KW-0614">Plasmid</keyword>
<dbReference type="Proteomes" id="UP000004703">
    <property type="component" value="Plasmid pLADFL_1"/>
</dbReference>
<evidence type="ECO:0000313" key="2">
    <source>
        <dbReference type="EMBL" id="RMX61764.1"/>
    </source>
</evidence>
<feature type="region of interest" description="Disordered" evidence="1">
    <location>
        <begin position="29"/>
        <end position="51"/>
    </location>
</feature>
<proteinExistence type="predicted"/>
<dbReference type="AlphaFoldDB" id="A0A5E8UWY4"/>
<sequence length="145" mass="16100">MNIGELLTETRLGGDPEALLLQLLSEGSEGRRGAGLSGREPLPGRRASDISFDPVELGDSAQALGGDLGDIAVEHFLQFPSCVRPALRDAYIIRDLMPADFKYAGRVNSIERTLLCFSWNQHVERPTTEKEVTILSRQPRKHRPY</sequence>
<protein>
    <submittedName>
        <fullName evidence="2">Uncharacterized protein</fullName>
    </submittedName>
</protein>
<organism evidence="2 3">
    <name type="scientific">Roseibium alexandrii (strain DSM 17067 / NCIMB 14079 / DFL-11)</name>
    <name type="common">Labrenzia alexandrii</name>
    <dbReference type="NCBI Taxonomy" id="244592"/>
    <lineage>
        <taxon>Bacteria</taxon>
        <taxon>Pseudomonadati</taxon>
        <taxon>Pseudomonadota</taxon>
        <taxon>Alphaproteobacteria</taxon>
        <taxon>Hyphomicrobiales</taxon>
        <taxon>Stappiaceae</taxon>
        <taxon>Roseibium</taxon>
    </lineage>
</organism>